<dbReference type="RefSeq" id="WP_131914914.1">
    <property type="nucleotide sequence ID" value="NZ_SMLG01000001.1"/>
</dbReference>
<feature type="transmembrane region" description="Helical" evidence="6">
    <location>
        <begin position="9"/>
        <end position="30"/>
    </location>
</feature>
<dbReference type="InterPro" id="IPR036890">
    <property type="entry name" value="HATPase_C_sf"/>
</dbReference>
<feature type="transmembrane region" description="Helical" evidence="6">
    <location>
        <begin position="253"/>
        <end position="275"/>
    </location>
</feature>
<evidence type="ECO:0000256" key="1">
    <source>
        <dbReference type="ARBA" id="ARBA00000085"/>
    </source>
</evidence>
<dbReference type="SMART" id="SM00387">
    <property type="entry name" value="HATPase_c"/>
    <property type="match status" value="1"/>
</dbReference>
<dbReference type="Gene3D" id="3.30.565.10">
    <property type="entry name" value="Histidine kinase-like ATPase, C-terminal domain"/>
    <property type="match status" value="1"/>
</dbReference>
<gene>
    <name evidence="8" type="ORF">E0I26_02505</name>
</gene>
<dbReference type="AlphaFoldDB" id="A0A4R5FD99"/>
<keyword evidence="4" id="KW-0808">Transferase</keyword>
<keyword evidence="6" id="KW-0812">Transmembrane</keyword>
<feature type="transmembrane region" description="Helical" evidence="6">
    <location>
        <begin position="223"/>
        <end position="241"/>
    </location>
</feature>
<organism evidence="8 9">
    <name type="scientific">Flavobacterium rhamnosiphilum</name>
    <dbReference type="NCBI Taxonomy" id="2541724"/>
    <lineage>
        <taxon>Bacteria</taxon>
        <taxon>Pseudomonadati</taxon>
        <taxon>Bacteroidota</taxon>
        <taxon>Flavobacteriia</taxon>
        <taxon>Flavobacteriales</taxon>
        <taxon>Flavobacteriaceae</taxon>
        <taxon>Flavobacterium</taxon>
    </lineage>
</organism>
<dbReference type="Proteomes" id="UP000294814">
    <property type="component" value="Unassembled WGS sequence"/>
</dbReference>
<evidence type="ECO:0000256" key="5">
    <source>
        <dbReference type="ARBA" id="ARBA00022777"/>
    </source>
</evidence>
<dbReference type="InterPro" id="IPR004358">
    <property type="entry name" value="Sig_transdc_His_kin-like_C"/>
</dbReference>
<feature type="transmembrane region" description="Helical" evidence="6">
    <location>
        <begin position="150"/>
        <end position="170"/>
    </location>
</feature>
<feature type="transmembrane region" description="Helical" evidence="6">
    <location>
        <begin position="120"/>
        <end position="138"/>
    </location>
</feature>
<dbReference type="OrthoDB" id="9811889at2"/>
<comment type="catalytic activity">
    <reaction evidence="1">
        <text>ATP + protein L-histidine = ADP + protein N-phospho-L-histidine.</text>
        <dbReference type="EC" id="2.7.13.3"/>
    </reaction>
</comment>
<reference evidence="8 9" key="1">
    <citation type="submission" date="2019-03" db="EMBL/GenBank/DDBJ databases">
        <title>Novel species of Flavobacterium.</title>
        <authorList>
            <person name="Liu Q."/>
            <person name="Xin Y.-H."/>
        </authorList>
    </citation>
    <scope>NUCLEOTIDE SEQUENCE [LARGE SCALE GENOMIC DNA]</scope>
    <source>
        <strain evidence="8 9">LB3P52</strain>
    </source>
</reference>
<dbReference type="InterPro" id="IPR052162">
    <property type="entry name" value="Sensor_kinase/Photoreceptor"/>
</dbReference>
<dbReference type="EMBL" id="SMLG01000001">
    <property type="protein sequence ID" value="TDE46977.1"/>
    <property type="molecule type" value="Genomic_DNA"/>
</dbReference>
<proteinExistence type="predicted"/>
<dbReference type="GO" id="GO:0000155">
    <property type="term" value="F:phosphorelay sensor kinase activity"/>
    <property type="evidence" value="ECO:0007669"/>
    <property type="project" value="InterPro"/>
</dbReference>
<accession>A0A4R5FD99</accession>
<evidence type="ECO:0000313" key="8">
    <source>
        <dbReference type="EMBL" id="TDE46977.1"/>
    </source>
</evidence>
<sequence>MNYKYKSSILTSVSIFTIVLALIVILGWLFDISVFKTIIPGYVSMKINTAIGFLLSGIISLCMTTNRWSNTCRFAAFLLLVFGVATFSQNIFNYDLGIDQFLITDYDNIKKGFSYPGRPSPTTAFCFSLYGLALLGITSQTSHFKKLAQYCLHIITLISFIALLGYLFVVPVFYKLSFLTTVAVHTALAFFTLSIATSFTQKNLGITGIFTGINIGNLMSRNLFPKMVTAILLLTSLELFILRHKLISQDFGIALLATSFILISLYFIASTSSLLNQIDIKRIKAENKIIKANKNLEKIVVDRTMYLTTQNKQLEDFAHIISHNLRGPVSNLHSLLNFYKEEENIEDKDELMQMFEKTVNNIGSTLNELLEVVSTRHESKRDREKIIFETVFSKITTTFQGQILELNANITADFSEAPEIEYSSTYLESIMQNLLSNALKYHTPEQKPVIHFATTNTDDRIELTVSDNGLGIDLSKNGSRLFGLHKTFHKHPEAKGVGLFLTKTQVETMGGIISAVSKVNEGTTFKIVFNPSPTA</sequence>
<evidence type="ECO:0000256" key="6">
    <source>
        <dbReference type="SAM" id="Phobius"/>
    </source>
</evidence>
<dbReference type="Pfam" id="PF02518">
    <property type="entry name" value="HATPase_c"/>
    <property type="match status" value="1"/>
</dbReference>
<feature type="transmembrane region" description="Helical" evidence="6">
    <location>
        <begin position="74"/>
        <end position="92"/>
    </location>
</feature>
<evidence type="ECO:0000256" key="4">
    <source>
        <dbReference type="ARBA" id="ARBA00022679"/>
    </source>
</evidence>
<dbReference type="InterPro" id="IPR005467">
    <property type="entry name" value="His_kinase_dom"/>
</dbReference>
<name>A0A4R5FD99_9FLAO</name>
<evidence type="ECO:0000313" key="9">
    <source>
        <dbReference type="Proteomes" id="UP000294814"/>
    </source>
</evidence>
<keyword evidence="6" id="KW-0472">Membrane</keyword>
<dbReference type="PROSITE" id="PS50109">
    <property type="entry name" value="HIS_KIN"/>
    <property type="match status" value="1"/>
</dbReference>
<dbReference type="InterPro" id="IPR003594">
    <property type="entry name" value="HATPase_dom"/>
</dbReference>
<dbReference type="SUPFAM" id="SSF47384">
    <property type="entry name" value="Homodimeric domain of signal transducing histidine kinase"/>
    <property type="match status" value="1"/>
</dbReference>
<comment type="caution">
    <text evidence="8">The sequence shown here is derived from an EMBL/GenBank/DDBJ whole genome shotgun (WGS) entry which is preliminary data.</text>
</comment>
<feature type="transmembrane region" description="Helical" evidence="6">
    <location>
        <begin position="42"/>
        <end position="62"/>
    </location>
</feature>
<dbReference type="InterPro" id="IPR036097">
    <property type="entry name" value="HisK_dim/P_sf"/>
</dbReference>
<evidence type="ECO:0000259" key="7">
    <source>
        <dbReference type="PROSITE" id="PS50109"/>
    </source>
</evidence>
<dbReference type="PANTHER" id="PTHR43304">
    <property type="entry name" value="PHYTOCHROME-LIKE PROTEIN CPH1"/>
    <property type="match status" value="1"/>
</dbReference>
<feature type="domain" description="Histidine kinase" evidence="7">
    <location>
        <begin position="320"/>
        <end position="533"/>
    </location>
</feature>
<protein>
    <recommendedName>
        <fullName evidence="2">histidine kinase</fullName>
        <ecNumber evidence="2">2.7.13.3</ecNumber>
    </recommendedName>
</protein>
<evidence type="ECO:0000256" key="3">
    <source>
        <dbReference type="ARBA" id="ARBA00022553"/>
    </source>
</evidence>
<keyword evidence="6" id="KW-1133">Transmembrane helix</keyword>
<dbReference type="Gene3D" id="1.10.287.130">
    <property type="match status" value="1"/>
</dbReference>
<keyword evidence="9" id="KW-1185">Reference proteome</keyword>
<keyword evidence="5 8" id="KW-0418">Kinase</keyword>
<keyword evidence="3" id="KW-0597">Phosphoprotein</keyword>
<dbReference type="EC" id="2.7.13.3" evidence="2"/>
<dbReference type="PANTHER" id="PTHR43304:SF1">
    <property type="entry name" value="PAC DOMAIN-CONTAINING PROTEIN"/>
    <property type="match status" value="1"/>
</dbReference>
<evidence type="ECO:0000256" key="2">
    <source>
        <dbReference type="ARBA" id="ARBA00012438"/>
    </source>
</evidence>
<dbReference type="PRINTS" id="PR00344">
    <property type="entry name" value="BCTRLSENSOR"/>
</dbReference>
<dbReference type="SUPFAM" id="SSF55874">
    <property type="entry name" value="ATPase domain of HSP90 chaperone/DNA topoisomerase II/histidine kinase"/>
    <property type="match status" value="1"/>
</dbReference>
<feature type="transmembrane region" description="Helical" evidence="6">
    <location>
        <begin position="176"/>
        <end position="196"/>
    </location>
</feature>